<dbReference type="EMBL" id="CADCVM010000530">
    <property type="protein sequence ID" value="CAA9537029.1"/>
    <property type="molecule type" value="Genomic_DNA"/>
</dbReference>
<name>A0A6J4U039_9ACTN</name>
<proteinExistence type="predicted"/>
<protein>
    <submittedName>
        <fullName evidence="1">Uncharacterized protein</fullName>
    </submittedName>
</protein>
<evidence type="ECO:0000313" key="1">
    <source>
        <dbReference type="EMBL" id="CAA9537029.1"/>
    </source>
</evidence>
<sequence>MYLRGSGWHESHHLTRFGPELETVLRCPNLIEVTHHAQDALGLPLHLFGLAAIEPPYVQPWLDDPNAVLFKLMNDVEPHAAALDVDILFAVSQRDV</sequence>
<gene>
    <name evidence="1" type="ORF">AVDCRST_MAG05-4988</name>
</gene>
<dbReference type="AlphaFoldDB" id="A0A6J4U039"/>
<accession>A0A6J4U039</accession>
<reference evidence="1" key="1">
    <citation type="submission" date="2020-02" db="EMBL/GenBank/DDBJ databases">
        <authorList>
            <person name="Meier V. D."/>
        </authorList>
    </citation>
    <scope>NUCLEOTIDE SEQUENCE</scope>
    <source>
        <strain evidence="1">AVDCRST_MAG05</strain>
    </source>
</reference>
<organism evidence="1">
    <name type="scientific">uncultured Rubrobacteraceae bacterium</name>
    <dbReference type="NCBI Taxonomy" id="349277"/>
    <lineage>
        <taxon>Bacteria</taxon>
        <taxon>Bacillati</taxon>
        <taxon>Actinomycetota</taxon>
        <taxon>Rubrobacteria</taxon>
        <taxon>Rubrobacterales</taxon>
        <taxon>Rubrobacteraceae</taxon>
        <taxon>environmental samples</taxon>
    </lineage>
</organism>